<comment type="similarity">
    <text evidence="1 7">Belongs to the glycosyl hydrolase 5 (cellulase A) family.</text>
</comment>
<evidence type="ECO:0000259" key="9">
    <source>
        <dbReference type="Pfam" id="PF00150"/>
    </source>
</evidence>
<evidence type="ECO:0000313" key="11">
    <source>
        <dbReference type="Proteomes" id="UP000721861"/>
    </source>
</evidence>
<dbReference type="Pfam" id="PF00150">
    <property type="entry name" value="Cellulase"/>
    <property type="match status" value="1"/>
</dbReference>
<evidence type="ECO:0000256" key="7">
    <source>
        <dbReference type="RuleBase" id="RU361153"/>
    </source>
</evidence>
<evidence type="ECO:0000313" key="10">
    <source>
        <dbReference type="EMBL" id="MBS2211948.1"/>
    </source>
</evidence>
<dbReference type="Gene3D" id="3.20.20.80">
    <property type="entry name" value="Glycosidases"/>
    <property type="match status" value="1"/>
</dbReference>
<dbReference type="Proteomes" id="UP000721861">
    <property type="component" value="Unassembled WGS sequence"/>
</dbReference>
<dbReference type="InterPro" id="IPR001547">
    <property type="entry name" value="Glyco_hydro_5"/>
</dbReference>
<keyword evidence="2 7" id="KW-0378">Hydrolase</keyword>
<feature type="signal peptide" evidence="8">
    <location>
        <begin position="1"/>
        <end position="18"/>
    </location>
</feature>
<dbReference type="RefSeq" id="WP_212228305.1">
    <property type="nucleotide sequence ID" value="NZ_JAGUCN010000011.1"/>
</dbReference>
<dbReference type="InterPro" id="IPR050386">
    <property type="entry name" value="Glycosyl_hydrolase_5"/>
</dbReference>
<evidence type="ECO:0000256" key="6">
    <source>
        <dbReference type="ARBA" id="ARBA00023326"/>
    </source>
</evidence>
<keyword evidence="3" id="KW-0136">Cellulose degradation</keyword>
<gene>
    <name evidence="10" type="ORF">KEM09_11065</name>
</gene>
<keyword evidence="6" id="KW-0624">Polysaccharide degradation</keyword>
<dbReference type="InterPro" id="IPR017853">
    <property type="entry name" value="GH"/>
</dbReference>
<keyword evidence="11" id="KW-1185">Reference proteome</keyword>
<reference evidence="10 11" key="1">
    <citation type="journal article" date="2014" name="Int. J. Syst. Evol. Microbiol.">
        <title>Carboxylicivirga gen. nov. in the family Marinilabiliaceae with two novel species, Carboxylicivirga mesophila sp. nov. and Carboxylicivirga taeanensis sp. nov., and reclassification of Cytophaga fermentans as Saccharicrinis fermentans gen. nov., comb. nov.</title>
        <authorList>
            <person name="Yang S.H."/>
            <person name="Seo H.S."/>
            <person name="Woo J.H."/>
            <person name="Oh H.M."/>
            <person name="Jang H."/>
            <person name="Lee J.H."/>
            <person name="Kim S.J."/>
            <person name="Kwon K.K."/>
        </authorList>
    </citation>
    <scope>NUCLEOTIDE SEQUENCE [LARGE SCALE GENOMIC DNA]</scope>
    <source>
        <strain evidence="10 11">JCM 18290</strain>
    </source>
</reference>
<evidence type="ECO:0000256" key="2">
    <source>
        <dbReference type="ARBA" id="ARBA00022801"/>
    </source>
</evidence>
<dbReference type="EMBL" id="JAGUCN010000011">
    <property type="protein sequence ID" value="MBS2211948.1"/>
    <property type="molecule type" value="Genomic_DNA"/>
</dbReference>
<keyword evidence="8" id="KW-0732">Signal</keyword>
<feature type="chain" id="PRO_5045206164" evidence="8">
    <location>
        <begin position="19"/>
        <end position="357"/>
    </location>
</feature>
<evidence type="ECO:0000256" key="8">
    <source>
        <dbReference type="SAM" id="SignalP"/>
    </source>
</evidence>
<sequence>MKTILVCLLLIVSITACSSEVNPQNDDNELTAKALVADMGVGWNLGNTLDAKGKDETVWGNPIATKALIDAVKAKGFKTLRVPVTWQYHIGPGPSYTISDSWLRRVEEVVNYGLDNDMYVIINIHHDEEWLIPTYSKADRSKQQLEKVWAQIADHFKAYGGQLIFETLNETRLKGSPEEWTGGTAEGRDCINQFHQVAVEAIRSSGGKNANRYIMVSSYAASSSQVAIDGLVLPDSHNLLVSVHNYFPYHFALAETDFVTSWGTDAEKKAMDAELDRLVTRFISKGIQVVMGEWGSLNHNNMEDRKRHTAYFARGCLERGICPIWWDNGGAGQFGIINRRTYDWMHPEVADAIIDAQ</sequence>
<protein>
    <submittedName>
        <fullName evidence="10">Glycoside hydrolase family 5 protein</fullName>
    </submittedName>
</protein>
<evidence type="ECO:0000256" key="1">
    <source>
        <dbReference type="ARBA" id="ARBA00005641"/>
    </source>
</evidence>
<dbReference type="SUPFAM" id="SSF51445">
    <property type="entry name" value="(Trans)glycosidases"/>
    <property type="match status" value="1"/>
</dbReference>
<accession>A0ABS5KA98</accession>
<evidence type="ECO:0000256" key="3">
    <source>
        <dbReference type="ARBA" id="ARBA00023001"/>
    </source>
</evidence>
<name>A0ABS5KA98_9BACT</name>
<dbReference type="PROSITE" id="PS51257">
    <property type="entry name" value="PROKAR_LIPOPROTEIN"/>
    <property type="match status" value="1"/>
</dbReference>
<feature type="domain" description="Glycoside hydrolase family 5" evidence="9">
    <location>
        <begin position="56"/>
        <end position="331"/>
    </location>
</feature>
<evidence type="ECO:0000256" key="4">
    <source>
        <dbReference type="ARBA" id="ARBA00023277"/>
    </source>
</evidence>
<dbReference type="PANTHER" id="PTHR31297">
    <property type="entry name" value="GLUCAN ENDO-1,6-BETA-GLUCOSIDASE B"/>
    <property type="match status" value="1"/>
</dbReference>
<proteinExistence type="inferred from homology"/>
<evidence type="ECO:0000256" key="5">
    <source>
        <dbReference type="ARBA" id="ARBA00023295"/>
    </source>
</evidence>
<keyword evidence="5 7" id="KW-0326">Glycosidase</keyword>
<keyword evidence="4" id="KW-0119">Carbohydrate metabolism</keyword>
<dbReference type="PANTHER" id="PTHR31297:SF41">
    <property type="entry name" value="ENDOGLUCANASE, PUTATIVE (AFU_ORTHOLOGUE AFUA_5G01830)-RELATED"/>
    <property type="match status" value="1"/>
</dbReference>
<organism evidence="10 11">
    <name type="scientific">Carboxylicivirga mesophila</name>
    <dbReference type="NCBI Taxonomy" id="1166478"/>
    <lineage>
        <taxon>Bacteria</taxon>
        <taxon>Pseudomonadati</taxon>
        <taxon>Bacteroidota</taxon>
        <taxon>Bacteroidia</taxon>
        <taxon>Marinilabiliales</taxon>
        <taxon>Marinilabiliaceae</taxon>
        <taxon>Carboxylicivirga</taxon>
    </lineage>
</organism>
<dbReference type="GO" id="GO:0016787">
    <property type="term" value="F:hydrolase activity"/>
    <property type="evidence" value="ECO:0007669"/>
    <property type="project" value="UniProtKB-KW"/>
</dbReference>
<comment type="caution">
    <text evidence="10">The sequence shown here is derived from an EMBL/GenBank/DDBJ whole genome shotgun (WGS) entry which is preliminary data.</text>
</comment>